<evidence type="ECO:0000313" key="1">
    <source>
        <dbReference type="EMBL" id="MBP2034736.1"/>
    </source>
</evidence>
<reference evidence="1 2" key="1">
    <citation type="submission" date="2021-03" db="EMBL/GenBank/DDBJ databases">
        <title>Genomic Encyclopedia of Type Strains, Phase IV (KMG-IV): sequencing the most valuable type-strain genomes for metagenomic binning, comparative biology and taxonomic classification.</title>
        <authorList>
            <person name="Goeker M."/>
        </authorList>
    </citation>
    <scope>NUCLEOTIDE SEQUENCE [LARGE SCALE GENOMIC DNA]</scope>
    <source>
        <strain evidence="1 2">DSM 40526</strain>
    </source>
</reference>
<comment type="caution">
    <text evidence="1">The sequence shown here is derived from an EMBL/GenBank/DDBJ whole genome shotgun (WGS) entry which is preliminary data.</text>
</comment>
<proteinExistence type="predicted"/>
<organism evidence="1 2">
    <name type="scientific">Streptomyces avidinii</name>
    <dbReference type="NCBI Taxonomy" id="1895"/>
    <lineage>
        <taxon>Bacteria</taxon>
        <taxon>Bacillati</taxon>
        <taxon>Actinomycetota</taxon>
        <taxon>Actinomycetes</taxon>
        <taxon>Kitasatosporales</taxon>
        <taxon>Streptomycetaceae</taxon>
        <taxon>Streptomyces</taxon>
    </lineage>
</organism>
<name>A0ABS4KZ07_STRAV</name>
<dbReference type="EMBL" id="JAGGLQ010000001">
    <property type="protein sequence ID" value="MBP2034736.1"/>
    <property type="molecule type" value="Genomic_DNA"/>
</dbReference>
<sequence>MLLLDGADGTTRLRLDGPLLILADDDEDQDRLSGWTTDEDADALAEPTAGEFGASLRRLTVPGAAPPAVPGEVRVIDRFRTGSGGLKVTLAWPAALRAACASPLKLKDPTAASMPAASAALAMS</sequence>
<dbReference type="RefSeq" id="WP_189965381.1">
    <property type="nucleotide sequence ID" value="NZ_BMVL01000002.1"/>
</dbReference>
<keyword evidence="2" id="KW-1185">Reference proteome</keyword>
<gene>
    <name evidence="1" type="ORF">J2Z77_000520</name>
</gene>
<protein>
    <submittedName>
        <fullName evidence="1">Uncharacterized protein</fullName>
    </submittedName>
</protein>
<dbReference type="Proteomes" id="UP001519310">
    <property type="component" value="Unassembled WGS sequence"/>
</dbReference>
<evidence type="ECO:0000313" key="2">
    <source>
        <dbReference type="Proteomes" id="UP001519310"/>
    </source>
</evidence>
<accession>A0ABS4KZ07</accession>